<protein>
    <submittedName>
        <fullName evidence="1">Uncharacterized protein</fullName>
    </submittedName>
</protein>
<dbReference type="EMBL" id="BK014934">
    <property type="protein sequence ID" value="DAD83362.1"/>
    <property type="molecule type" value="Genomic_DNA"/>
</dbReference>
<sequence length="49" mass="5555">MKPDSILNTDQYTKIVIKREDDDTVVAVITEDDVEPSPNYIAVLTPNYD</sequence>
<organism evidence="1">
    <name type="scientific">Siphoviridae sp. ctckx14</name>
    <dbReference type="NCBI Taxonomy" id="2826396"/>
    <lineage>
        <taxon>Viruses</taxon>
        <taxon>Duplodnaviria</taxon>
        <taxon>Heunggongvirae</taxon>
        <taxon>Uroviricota</taxon>
        <taxon>Caudoviricetes</taxon>
    </lineage>
</organism>
<reference evidence="1" key="1">
    <citation type="journal article" date="2021" name="Proc. Natl. Acad. Sci. U.S.A.">
        <title>A Catalog of Tens of Thousands of Viruses from Human Metagenomes Reveals Hidden Associations with Chronic Diseases.</title>
        <authorList>
            <person name="Tisza M.J."/>
            <person name="Buck C.B."/>
        </authorList>
    </citation>
    <scope>NUCLEOTIDE SEQUENCE</scope>
    <source>
        <strain evidence="1">Ctckx14</strain>
    </source>
</reference>
<proteinExistence type="predicted"/>
<evidence type="ECO:0000313" key="1">
    <source>
        <dbReference type="EMBL" id="DAD83362.1"/>
    </source>
</evidence>
<name>A0A8S5MMH3_9CAUD</name>
<accession>A0A8S5MMH3</accession>